<evidence type="ECO:0000256" key="3">
    <source>
        <dbReference type="ARBA" id="ARBA00023180"/>
    </source>
</evidence>
<dbReference type="Gene3D" id="2.60.40.10">
    <property type="entry name" value="Immunoglobulins"/>
    <property type="match status" value="1"/>
</dbReference>
<reference evidence="8 9" key="1">
    <citation type="submission" date="2009-03" db="EMBL/GenBank/DDBJ databases">
        <authorList>
            <person name="Warren W."/>
            <person name="Ye L."/>
            <person name="Minx P."/>
            <person name="Worley K."/>
            <person name="Gibbs R."/>
            <person name="Wilson R.K."/>
        </authorList>
    </citation>
    <scope>NUCLEOTIDE SEQUENCE [LARGE SCALE GENOMIC DNA]</scope>
</reference>
<dbReference type="PANTHER" id="PTHR44337:SF13">
    <property type="entry name" value="IMMUNOGLOBULIN SUPERFAMILY MEMBER 23"/>
    <property type="match status" value="1"/>
</dbReference>
<reference evidence="8" key="2">
    <citation type="submission" date="2025-08" db="UniProtKB">
        <authorList>
            <consortium name="Ensembl"/>
        </authorList>
    </citation>
    <scope>IDENTIFICATION</scope>
</reference>
<dbReference type="InterPro" id="IPR052598">
    <property type="entry name" value="IgSF_CEA-related"/>
</dbReference>
<keyword evidence="3" id="KW-0325">Glycoprotein</keyword>
<keyword evidence="6" id="KW-0812">Transmembrane</keyword>
<keyword evidence="9" id="KW-1185">Reference proteome</keyword>
<dbReference type="SUPFAM" id="SSF48726">
    <property type="entry name" value="Immunoglobulin"/>
    <property type="match status" value="1"/>
</dbReference>
<keyword evidence="6" id="KW-0472">Membrane</keyword>
<keyword evidence="4" id="KW-0393">Immunoglobulin domain</keyword>
<organism evidence="8 9">
    <name type="scientific">Callithrix jacchus</name>
    <name type="common">White-tufted-ear marmoset</name>
    <name type="synonym">Simia Jacchus</name>
    <dbReference type="NCBI Taxonomy" id="9483"/>
    <lineage>
        <taxon>Eukaryota</taxon>
        <taxon>Metazoa</taxon>
        <taxon>Chordata</taxon>
        <taxon>Craniata</taxon>
        <taxon>Vertebrata</taxon>
        <taxon>Euteleostomi</taxon>
        <taxon>Mammalia</taxon>
        <taxon>Eutheria</taxon>
        <taxon>Euarchontoglires</taxon>
        <taxon>Primates</taxon>
        <taxon>Haplorrhini</taxon>
        <taxon>Platyrrhini</taxon>
        <taxon>Cebidae</taxon>
        <taxon>Callitrichinae</taxon>
        <taxon>Callithrix</taxon>
        <taxon>Callithrix</taxon>
    </lineage>
</organism>
<dbReference type="GO" id="GO:0030316">
    <property type="term" value="P:osteoclast differentiation"/>
    <property type="evidence" value="ECO:0007669"/>
    <property type="project" value="Ensembl"/>
</dbReference>
<evidence type="ECO:0000256" key="2">
    <source>
        <dbReference type="ARBA" id="ARBA00023157"/>
    </source>
</evidence>
<gene>
    <name evidence="8" type="primary">IGSF23</name>
</gene>
<feature type="region of interest" description="Disordered" evidence="5">
    <location>
        <begin position="1"/>
        <end position="21"/>
    </location>
</feature>
<keyword evidence="6" id="KW-1133">Transmembrane helix</keyword>
<dbReference type="PROSITE" id="PS50835">
    <property type="entry name" value="IG_LIKE"/>
    <property type="match status" value="1"/>
</dbReference>
<dbReference type="SMART" id="SM00408">
    <property type="entry name" value="IGc2"/>
    <property type="match status" value="1"/>
</dbReference>
<reference evidence="8" key="3">
    <citation type="submission" date="2025-09" db="UniProtKB">
        <authorList>
            <consortium name="Ensembl"/>
        </authorList>
    </citation>
    <scope>IDENTIFICATION</scope>
</reference>
<dbReference type="Ensembl" id="ENSCJAT00000133354.1">
    <property type="protein sequence ID" value="ENSCJAP00000086803.1"/>
    <property type="gene ID" value="ENSCJAG00000085582.1"/>
</dbReference>
<dbReference type="InterPro" id="IPR003598">
    <property type="entry name" value="Ig_sub2"/>
</dbReference>
<evidence type="ECO:0000256" key="1">
    <source>
        <dbReference type="ARBA" id="ARBA00022729"/>
    </source>
</evidence>
<accession>A0A8I3X4X7</accession>
<dbReference type="GeneTree" id="ENSGT00390000015308"/>
<dbReference type="Proteomes" id="UP000008225">
    <property type="component" value="Chromosome 22"/>
</dbReference>
<evidence type="ECO:0000256" key="5">
    <source>
        <dbReference type="SAM" id="MobiDB-lite"/>
    </source>
</evidence>
<dbReference type="GO" id="GO:0005886">
    <property type="term" value="C:plasma membrane"/>
    <property type="evidence" value="ECO:0007669"/>
    <property type="project" value="Ensembl"/>
</dbReference>
<dbReference type="PANTHER" id="PTHR44337">
    <property type="entry name" value="CARCINOEMBRYONIC ANTIGEN-RELATED CELL ADHESION MOLECULE 8"/>
    <property type="match status" value="1"/>
</dbReference>
<proteinExistence type="predicted"/>
<dbReference type="AlphaFoldDB" id="A0A8I3X4X7"/>
<dbReference type="InterPro" id="IPR013783">
    <property type="entry name" value="Ig-like_fold"/>
</dbReference>
<dbReference type="InterPro" id="IPR007110">
    <property type="entry name" value="Ig-like_dom"/>
</dbReference>
<protein>
    <submittedName>
        <fullName evidence="8">Immunoglobulin superfamily member 23</fullName>
    </submittedName>
</protein>
<evidence type="ECO:0000313" key="8">
    <source>
        <dbReference type="Ensembl" id="ENSCJAP00000086803.1"/>
    </source>
</evidence>
<evidence type="ECO:0000259" key="7">
    <source>
        <dbReference type="PROSITE" id="PS50835"/>
    </source>
</evidence>
<evidence type="ECO:0000256" key="6">
    <source>
        <dbReference type="SAM" id="Phobius"/>
    </source>
</evidence>
<name>A0A8I3X4X7_CALJA</name>
<keyword evidence="1" id="KW-0732">Signal</keyword>
<evidence type="ECO:0000313" key="9">
    <source>
        <dbReference type="Proteomes" id="UP000008225"/>
    </source>
</evidence>
<keyword evidence="2" id="KW-1015">Disulfide bond</keyword>
<dbReference type="OMA" id="MRAKPQS"/>
<feature type="transmembrane region" description="Helical" evidence="6">
    <location>
        <begin position="154"/>
        <end position="178"/>
    </location>
</feature>
<dbReference type="InterPro" id="IPR036179">
    <property type="entry name" value="Ig-like_dom_sf"/>
</dbReference>
<feature type="domain" description="Ig-like" evidence="7">
    <location>
        <begin position="38"/>
        <end position="128"/>
    </location>
</feature>
<sequence length="186" mass="19941">MRAKPQGLLPRNPVPLWSPPTTTIDPVLEKDATRGDFPANSNFPLPQLKTFPGAFQGVIQTELNYSVILQWMVIMNPEPVVSWTLNGVPCGIGERLFIRRLSMEQLGTYMCTATNSKEQLVSAPVTISLPKAIVQPTEPEPMEPDPTLSLSGGAAISLIVAGILGAGVLIGGLCFTIIRSLTISSC</sequence>
<evidence type="ECO:0000256" key="4">
    <source>
        <dbReference type="ARBA" id="ARBA00023319"/>
    </source>
</evidence>